<dbReference type="Proteomes" id="UP000199701">
    <property type="component" value="Unassembled WGS sequence"/>
</dbReference>
<proteinExistence type="predicted"/>
<evidence type="ECO:0000259" key="4">
    <source>
        <dbReference type="PROSITE" id="PS50995"/>
    </source>
</evidence>
<feature type="domain" description="HTH marR-type" evidence="4">
    <location>
        <begin position="3"/>
        <end position="142"/>
    </location>
</feature>
<dbReference type="STRING" id="99656.SAMN05421659_10797"/>
<dbReference type="Pfam" id="PF01047">
    <property type="entry name" value="MarR"/>
    <property type="match status" value="1"/>
</dbReference>
<dbReference type="PROSITE" id="PS50995">
    <property type="entry name" value="HTH_MARR_2"/>
    <property type="match status" value="1"/>
</dbReference>
<dbReference type="RefSeq" id="WP_092453675.1">
    <property type="nucleotide sequence ID" value="NZ_FOJI01000007.1"/>
</dbReference>
<protein>
    <submittedName>
        <fullName evidence="5">DNA-binding transcriptional regulator, MarR family</fullName>
    </submittedName>
</protein>
<dbReference type="GO" id="GO:0003700">
    <property type="term" value="F:DNA-binding transcription factor activity"/>
    <property type="evidence" value="ECO:0007669"/>
    <property type="project" value="InterPro"/>
</dbReference>
<evidence type="ECO:0000256" key="2">
    <source>
        <dbReference type="ARBA" id="ARBA00023125"/>
    </source>
</evidence>
<evidence type="ECO:0000313" key="5">
    <source>
        <dbReference type="EMBL" id="SEW23413.1"/>
    </source>
</evidence>
<reference evidence="5 6" key="1">
    <citation type="submission" date="2016-10" db="EMBL/GenBank/DDBJ databases">
        <authorList>
            <person name="de Groot N.N."/>
        </authorList>
    </citation>
    <scope>NUCLEOTIDE SEQUENCE [LARGE SCALE GENOMIC DNA]</scope>
    <source>
        <strain evidence="5 6">DSM 9179</strain>
    </source>
</reference>
<dbReference type="EMBL" id="FOJI01000007">
    <property type="protein sequence ID" value="SEW23413.1"/>
    <property type="molecule type" value="Genomic_DNA"/>
</dbReference>
<accession>A0A1I0Q9E4</accession>
<keyword evidence="1" id="KW-0805">Transcription regulation</keyword>
<dbReference type="PANTHER" id="PTHR42756">
    <property type="entry name" value="TRANSCRIPTIONAL REGULATOR, MARR"/>
    <property type="match status" value="1"/>
</dbReference>
<dbReference type="PANTHER" id="PTHR42756:SF2">
    <property type="entry name" value="MARR FAMILY REGULATORY PROTEIN"/>
    <property type="match status" value="1"/>
</dbReference>
<dbReference type="OrthoDB" id="795750at2"/>
<dbReference type="SMART" id="SM00347">
    <property type="entry name" value="HTH_MARR"/>
    <property type="match status" value="1"/>
</dbReference>
<dbReference type="Gene3D" id="1.10.10.10">
    <property type="entry name" value="Winged helix-like DNA-binding domain superfamily/Winged helix DNA-binding domain"/>
    <property type="match status" value="1"/>
</dbReference>
<keyword evidence="6" id="KW-1185">Reference proteome</keyword>
<evidence type="ECO:0000256" key="3">
    <source>
        <dbReference type="ARBA" id="ARBA00023163"/>
    </source>
</evidence>
<keyword evidence="2 5" id="KW-0238">DNA-binding</keyword>
<dbReference type="GO" id="GO:0003677">
    <property type="term" value="F:DNA binding"/>
    <property type="evidence" value="ECO:0007669"/>
    <property type="project" value="UniProtKB-KW"/>
</dbReference>
<dbReference type="PRINTS" id="PR00598">
    <property type="entry name" value="HTHMARR"/>
</dbReference>
<keyword evidence="3" id="KW-0804">Transcription</keyword>
<dbReference type="InterPro" id="IPR036390">
    <property type="entry name" value="WH_DNA-bd_sf"/>
</dbReference>
<dbReference type="InterPro" id="IPR000835">
    <property type="entry name" value="HTH_MarR-typ"/>
</dbReference>
<name>A0A1I0Q9E4_9FIRM</name>
<evidence type="ECO:0000256" key="1">
    <source>
        <dbReference type="ARBA" id="ARBA00023015"/>
    </source>
</evidence>
<gene>
    <name evidence="5" type="ORF">SAMN05421659_10797</name>
</gene>
<dbReference type="AlphaFoldDB" id="A0A1I0Q9E4"/>
<dbReference type="SUPFAM" id="SSF46785">
    <property type="entry name" value="Winged helix' DNA-binding domain"/>
    <property type="match status" value="1"/>
</dbReference>
<dbReference type="InterPro" id="IPR036388">
    <property type="entry name" value="WH-like_DNA-bd_sf"/>
</dbReference>
<evidence type="ECO:0000313" key="6">
    <source>
        <dbReference type="Proteomes" id="UP000199701"/>
    </source>
</evidence>
<organism evidence="5 6">
    <name type="scientific">[Clostridium] fimetarium</name>
    <dbReference type="NCBI Taxonomy" id="99656"/>
    <lineage>
        <taxon>Bacteria</taxon>
        <taxon>Bacillati</taxon>
        <taxon>Bacillota</taxon>
        <taxon>Clostridia</taxon>
        <taxon>Lachnospirales</taxon>
        <taxon>Lachnospiraceae</taxon>
    </lineage>
</organism>
<sequence length="146" mass="17031">MQPDGIMHLLKLNNKIFRYTQIYLDKVLKEFQLSSGSYPYLLILKDKDGINQNRISEELGYDKAMTTRTLAKLIKIGYLDRIRDDDDFRANKIFLTEKGKAVTVKILDKLHELEKLITTDLNEEEKVNTIESLNKILCNIKKVKII</sequence>